<gene>
    <name evidence="2" type="ORF">MOP44_23705</name>
</gene>
<dbReference type="Pfam" id="PF00174">
    <property type="entry name" value="Oxidored_molyb"/>
    <property type="match status" value="1"/>
</dbReference>
<evidence type="ECO:0000313" key="3">
    <source>
        <dbReference type="Proteomes" id="UP001059380"/>
    </source>
</evidence>
<dbReference type="InterPro" id="IPR006311">
    <property type="entry name" value="TAT_signal"/>
</dbReference>
<dbReference type="InterPro" id="IPR036374">
    <property type="entry name" value="OxRdtase_Mopterin-bd_sf"/>
</dbReference>
<dbReference type="PANTHER" id="PTHR43032:SF2">
    <property type="entry name" value="BLL0505 PROTEIN"/>
    <property type="match status" value="1"/>
</dbReference>
<dbReference type="PANTHER" id="PTHR43032">
    <property type="entry name" value="PROTEIN-METHIONINE-SULFOXIDE REDUCTASE"/>
    <property type="match status" value="1"/>
</dbReference>
<name>A0A9J7BLC0_9BACT</name>
<dbReference type="KEGG" id="orp:MOP44_23705"/>
<dbReference type="AlphaFoldDB" id="A0A9J7BLC0"/>
<dbReference type="InterPro" id="IPR000572">
    <property type="entry name" value="OxRdtase_Mopterin-bd_dom"/>
</dbReference>
<sequence length="252" mass="27299">MNPISRRKLITGGLVTAAGVAGVAAGVPLAKKYGLIPPDCRGVYGPGETLTYGVQRLLTTNAMARTFPREMISKVPFANEIAPPSDAFKKLEAGGFAEWKLAVNGIVARPTVFSLSDLKRMPVHSHITEVSCEEGWSYIAEWIGTPLHGVLREAGVLPQARYIVYRSIEKDWWESVDMADAMHPQTLLTYAMNDGELPVKFGGPLRLRVPRQLGYKSVKFVVGLTATDSMKGFGKGLGSASPEAGYAWYAGI</sequence>
<protein>
    <submittedName>
        <fullName evidence="2">Molybdopterin-dependent oxidoreductase</fullName>
    </submittedName>
</protein>
<evidence type="ECO:0000259" key="1">
    <source>
        <dbReference type="Pfam" id="PF00174"/>
    </source>
</evidence>
<dbReference type="RefSeq" id="WP_260792895.1">
    <property type="nucleotide sequence ID" value="NZ_CP093313.1"/>
</dbReference>
<organism evidence="2 3">
    <name type="scientific">Occallatibacter riparius</name>
    <dbReference type="NCBI Taxonomy" id="1002689"/>
    <lineage>
        <taxon>Bacteria</taxon>
        <taxon>Pseudomonadati</taxon>
        <taxon>Acidobacteriota</taxon>
        <taxon>Terriglobia</taxon>
        <taxon>Terriglobales</taxon>
        <taxon>Acidobacteriaceae</taxon>
        <taxon>Occallatibacter</taxon>
    </lineage>
</organism>
<dbReference type="Gene3D" id="3.90.420.10">
    <property type="entry name" value="Oxidoreductase, molybdopterin-binding domain"/>
    <property type="match status" value="1"/>
</dbReference>
<dbReference type="EMBL" id="CP093313">
    <property type="protein sequence ID" value="UWZ83560.1"/>
    <property type="molecule type" value="Genomic_DNA"/>
</dbReference>
<proteinExistence type="predicted"/>
<dbReference type="SUPFAM" id="SSF56524">
    <property type="entry name" value="Oxidoreductase molybdopterin-binding domain"/>
    <property type="match status" value="1"/>
</dbReference>
<accession>A0A9J7BLC0</accession>
<keyword evidence="3" id="KW-1185">Reference proteome</keyword>
<dbReference type="PROSITE" id="PS51318">
    <property type="entry name" value="TAT"/>
    <property type="match status" value="1"/>
</dbReference>
<evidence type="ECO:0000313" key="2">
    <source>
        <dbReference type="EMBL" id="UWZ83560.1"/>
    </source>
</evidence>
<reference evidence="2" key="1">
    <citation type="submission" date="2021-04" db="EMBL/GenBank/DDBJ databases">
        <title>Phylogenetic analysis of Acidobacteriaceae.</title>
        <authorList>
            <person name="Qiu L."/>
            <person name="Zhang Q."/>
        </authorList>
    </citation>
    <scope>NUCLEOTIDE SEQUENCE</scope>
    <source>
        <strain evidence="2">DSM 25168</strain>
    </source>
</reference>
<dbReference type="Proteomes" id="UP001059380">
    <property type="component" value="Chromosome"/>
</dbReference>
<feature type="domain" description="Oxidoreductase molybdopterin-binding" evidence="1">
    <location>
        <begin position="97"/>
        <end position="229"/>
    </location>
</feature>